<evidence type="ECO:0000313" key="1">
    <source>
        <dbReference type="EMBL" id="KUG22285.1"/>
    </source>
</evidence>
<comment type="caution">
    <text evidence="1">The sequence shown here is derived from an EMBL/GenBank/DDBJ whole genome shotgun (WGS) entry which is preliminary data.</text>
</comment>
<dbReference type="EMBL" id="LNQE01000975">
    <property type="protein sequence ID" value="KUG22285.1"/>
    <property type="molecule type" value="Genomic_DNA"/>
</dbReference>
<proteinExistence type="predicted"/>
<accession>A0A0W8FMY9</accession>
<name>A0A0W8FMY9_9ZZZZ</name>
<sequence>MKCVECNFDGSVDKFRYLYNARIDSSLTLRQCPNCQAWLAVDELNSAVKQKVGLGEAPWGKSAGIEGLATD</sequence>
<reference evidence="1" key="1">
    <citation type="journal article" date="2015" name="Proc. Natl. Acad. Sci. U.S.A.">
        <title>Networks of energetic and metabolic interactions define dynamics in microbial communities.</title>
        <authorList>
            <person name="Embree M."/>
            <person name="Liu J.K."/>
            <person name="Al-Bassam M.M."/>
            <person name="Zengler K."/>
        </authorList>
    </citation>
    <scope>NUCLEOTIDE SEQUENCE</scope>
</reference>
<gene>
    <name evidence="1" type="ORF">ASZ90_007918</name>
</gene>
<evidence type="ECO:0008006" key="2">
    <source>
        <dbReference type="Google" id="ProtNLM"/>
    </source>
</evidence>
<protein>
    <recommendedName>
        <fullName evidence="2">MasE-like protein</fullName>
    </recommendedName>
</protein>
<organism evidence="1">
    <name type="scientific">hydrocarbon metagenome</name>
    <dbReference type="NCBI Taxonomy" id="938273"/>
    <lineage>
        <taxon>unclassified sequences</taxon>
        <taxon>metagenomes</taxon>
        <taxon>ecological metagenomes</taxon>
    </lineage>
</organism>
<dbReference type="AlphaFoldDB" id="A0A0W8FMY9"/>